<dbReference type="KEGG" id="ahm:TL08_14980"/>
<accession>A0AAC9HQX7</accession>
<protein>
    <submittedName>
        <fullName evidence="1">Uncharacterized protein</fullName>
    </submittedName>
</protein>
<organism evidence="1 2">
    <name type="scientific">Actinoalloteichus hymeniacidonis</name>
    <dbReference type="NCBI Taxonomy" id="340345"/>
    <lineage>
        <taxon>Bacteria</taxon>
        <taxon>Bacillati</taxon>
        <taxon>Actinomycetota</taxon>
        <taxon>Actinomycetes</taxon>
        <taxon>Pseudonocardiales</taxon>
        <taxon>Pseudonocardiaceae</taxon>
        <taxon>Actinoalloteichus</taxon>
    </lineage>
</organism>
<keyword evidence="2" id="KW-1185">Reference proteome</keyword>
<sequence>MFQKLVWTFVKVAAKKEVIKAVGEQLRNNEQVRENLKTLAILAVQAAQTVQSMQDSLKAGATQQTGGTK</sequence>
<dbReference type="RefSeq" id="WP_069849722.1">
    <property type="nucleotide sequence ID" value="NZ_CP014859.1"/>
</dbReference>
<evidence type="ECO:0000313" key="1">
    <source>
        <dbReference type="EMBL" id="AOS63805.1"/>
    </source>
</evidence>
<dbReference type="Proteomes" id="UP000095210">
    <property type="component" value="Chromosome"/>
</dbReference>
<evidence type="ECO:0000313" key="2">
    <source>
        <dbReference type="Proteomes" id="UP000095210"/>
    </source>
</evidence>
<dbReference type="AlphaFoldDB" id="A0AAC9HQX7"/>
<reference evidence="2" key="1">
    <citation type="submission" date="2016-03" db="EMBL/GenBank/DDBJ databases">
        <title>Complete genome sequence of the type strain Actinoalloteichus hymeniacidonis DSM 45092.</title>
        <authorList>
            <person name="Schaffert L."/>
            <person name="Albersmeier A."/>
            <person name="Winkler A."/>
            <person name="Kalinowski J."/>
            <person name="Zotchev S."/>
            <person name="Ruckert C."/>
        </authorList>
    </citation>
    <scope>NUCLEOTIDE SEQUENCE [LARGE SCALE GENOMIC DNA]</scope>
    <source>
        <strain evidence="2">HPA177(T) (DSM 45092(T))</strain>
    </source>
</reference>
<name>A0AAC9HQX7_9PSEU</name>
<proteinExistence type="predicted"/>
<dbReference type="EMBL" id="CP014859">
    <property type="protein sequence ID" value="AOS63805.1"/>
    <property type="molecule type" value="Genomic_DNA"/>
</dbReference>
<gene>
    <name evidence="1" type="ORF">TL08_14980</name>
</gene>